<gene>
    <name evidence="1" type="ORF">V5E97_34785</name>
</gene>
<organism evidence="1">
    <name type="scientific">Singulisphaera sp. Ch08</name>
    <dbReference type="NCBI Taxonomy" id="3120278"/>
    <lineage>
        <taxon>Bacteria</taxon>
        <taxon>Pseudomonadati</taxon>
        <taxon>Planctomycetota</taxon>
        <taxon>Planctomycetia</taxon>
        <taxon>Isosphaerales</taxon>
        <taxon>Isosphaeraceae</taxon>
        <taxon>Singulisphaera</taxon>
    </lineage>
</organism>
<proteinExistence type="predicted"/>
<protein>
    <submittedName>
        <fullName evidence="1">Uncharacterized protein</fullName>
    </submittedName>
</protein>
<dbReference type="AlphaFoldDB" id="A0AAU7CDU8"/>
<dbReference type="EMBL" id="CP155447">
    <property type="protein sequence ID" value="XBH03434.1"/>
    <property type="molecule type" value="Genomic_DNA"/>
</dbReference>
<name>A0AAU7CDU8_9BACT</name>
<accession>A0AAU7CDU8</accession>
<dbReference type="RefSeq" id="WP_406696168.1">
    <property type="nucleotide sequence ID" value="NZ_CP155447.1"/>
</dbReference>
<reference evidence="1" key="1">
    <citation type="submission" date="2024-05" db="EMBL/GenBank/DDBJ databases">
        <title>Planctomycetes of the genus Singulisphaera possess chitinolytic capabilities.</title>
        <authorList>
            <person name="Ivanova A."/>
        </authorList>
    </citation>
    <scope>NUCLEOTIDE SEQUENCE</scope>
    <source>
        <strain evidence="1">Ch08T</strain>
    </source>
</reference>
<evidence type="ECO:0000313" key="1">
    <source>
        <dbReference type="EMBL" id="XBH03434.1"/>
    </source>
</evidence>
<sequence>MPVISERTTTIDCGDMTVRAINRVVRAAVLVRTMRIRLLHPAARPNLGVALPEGMHLRIQGTAGDDFPRLNDGAGPLSRSVAGPAGLPLDAVALLWPEGTPGCPSTTRAPARLPQLTAHHLCLSLTPNDSHPVAVNDELGLGAARSRPIHLKNETPNAPKRPCG</sequence>